<dbReference type="EC" id="2.1.1.72" evidence="2"/>
<protein>
    <recommendedName>
        <fullName evidence="2">site-specific DNA-methyltransferase (adenine-specific)</fullName>
        <ecNumber evidence="2">2.1.1.72</ecNumber>
    </recommendedName>
</protein>
<reference evidence="7 8" key="1">
    <citation type="submission" date="2019-04" db="EMBL/GenBank/DDBJ databases">
        <title>Microbes associate with the intestines of laboratory mice.</title>
        <authorList>
            <person name="Navarre W."/>
            <person name="Wong E."/>
            <person name="Huang K.C."/>
            <person name="Tropini C."/>
            <person name="Ng K."/>
            <person name="Yu B."/>
        </authorList>
    </citation>
    <scope>NUCLEOTIDE SEQUENCE [LARGE SCALE GENOMIC DNA]</scope>
    <source>
        <strain evidence="7 8">NM87_A27A</strain>
    </source>
</reference>
<comment type="catalytic activity">
    <reaction evidence="6">
        <text>a 2'-deoxyadenosine in DNA + S-adenosyl-L-methionine = an N(6)-methyl-2'-deoxyadenosine in DNA + S-adenosyl-L-homocysteine + H(+)</text>
        <dbReference type="Rhea" id="RHEA:15197"/>
        <dbReference type="Rhea" id="RHEA-COMP:12418"/>
        <dbReference type="Rhea" id="RHEA-COMP:12419"/>
        <dbReference type="ChEBI" id="CHEBI:15378"/>
        <dbReference type="ChEBI" id="CHEBI:57856"/>
        <dbReference type="ChEBI" id="CHEBI:59789"/>
        <dbReference type="ChEBI" id="CHEBI:90615"/>
        <dbReference type="ChEBI" id="CHEBI:90616"/>
        <dbReference type="EC" id="2.1.1.72"/>
    </reaction>
</comment>
<evidence type="ECO:0000313" key="8">
    <source>
        <dbReference type="Proteomes" id="UP000306798"/>
    </source>
</evidence>
<evidence type="ECO:0000256" key="2">
    <source>
        <dbReference type="ARBA" id="ARBA00011900"/>
    </source>
</evidence>
<dbReference type="PRINTS" id="PR00505">
    <property type="entry name" value="D12N6MTFRASE"/>
</dbReference>
<dbReference type="RefSeq" id="WP_136511744.1">
    <property type="nucleotide sequence ID" value="NZ_SSTF01000036.1"/>
</dbReference>
<dbReference type="PANTHER" id="PTHR30481">
    <property type="entry name" value="DNA ADENINE METHYLASE"/>
    <property type="match status" value="1"/>
</dbReference>
<keyword evidence="3 7" id="KW-0489">Methyltransferase</keyword>
<comment type="similarity">
    <text evidence="1">Belongs to the N(4)/N(6)-methyltransferase family.</text>
</comment>
<dbReference type="InterPro" id="IPR023095">
    <property type="entry name" value="Ade_MeTrfase_dom_2"/>
</dbReference>
<evidence type="ECO:0000313" key="7">
    <source>
        <dbReference type="EMBL" id="THG24100.1"/>
    </source>
</evidence>
<dbReference type="InterPro" id="IPR012327">
    <property type="entry name" value="MeTrfase_D12"/>
</dbReference>
<dbReference type="GO" id="GO:0009007">
    <property type="term" value="F:site-specific DNA-methyltransferase (adenine-specific) activity"/>
    <property type="evidence" value="ECO:0007669"/>
    <property type="project" value="UniProtKB-EC"/>
</dbReference>
<evidence type="ECO:0000256" key="3">
    <source>
        <dbReference type="ARBA" id="ARBA00022603"/>
    </source>
</evidence>
<dbReference type="GO" id="GO:0009307">
    <property type="term" value="P:DNA restriction-modification system"/>
    <property type="evidence" value="ECO:0007669"/>
    <property type="project" value="InterPro"/>
</dbReference>
<keyword evidence="4" id="KW-0808">Transferase</keyword>
<dbReference type="PANTHER" id="PTHR30481:SF2">
    <property type="entry name" value="SITE-SPECIFIC DNA-METHYLTRANSFERASE (ADENINE-SPECIFIC)"/>
    <property type="match status" value="1"/>
</dbReference>
<keyword evidence="5" id="KW-0949">S-adenosyl-L-methionine</keyword>
<comment type="caution">
    <text evidence="7">The sequence shown here is derived from an EMBL/GenBank/DDBJ whole genome shotgun (WGS) entry which is preliminary data.</text>
</comment>
<dbReference type="EMBL" id="SSTF01000036">
    <property type="protein sequence ID" value="THG24100.1"/>
    <property type="molecule type" value="Genomic_DNA"/>
</dbReference>
<sequence length="308" mass="34409">MGESDRRLGNPFPLLKERRVLSVPLADVHSVKTPLRYPGGKSVLSSYVSGLIDTSGCRDTYVEPYAGGAGIALRLLAEGKVSGIVINDMDANVHAFWDSVVNDHARFMQLFDRVEPTIEQWHHWRAVLRDPVSELERGFAFFFLNRTCRSGVINGGVIGGLAQRGRYRVDARYNKEQLRGKLEYLGQAAEHIEVRGDDGIEVVHDYAGRPGTFVYADPPYVVKGSSLYLNAFDEERHRALSEVLVRGCGGTWMLTYDDAPLVEELYGGMPGGLFSLRYSAANHRIAREAMVFSRELSNALPTSIWERE</sequence>
<dbReference type="GO" id="GO:0043565">
    <property type="term" value="F:sequence-specific DNA binding"/>
    <property type="evidence" value="ECO:0007669"/>
    <property type="project" value="TreeGrafter"/>
</dbReference>
<evidence type="ECO:0000256" key="5">
    <source>
        <dbReference type="ARBA" id="ARBA00022691"/>
    </source>
</evidence>
<dbReference type="SUPFAM" id="SSF53335">
    <property type="entry name" value="S-adenosyl-L-methionine-dependent methyltransferases"/>
    <property type="match status" value="1"/>
</dbReference>
<proteinExistence type="inferred from homology"/>
<evidence type="ECO:0000256" key="4">
    <source>
        <dbReference type="ARBA" id="ARBA00022679"/>
    </source>
</evidence>
<accession>A0A4S4F3J5</accession>
<dbReference type="GO" id="GO:0006298">
    <property type="term" value="P:mismatch repair"/>
    <property type="evidence" value="ECO:0007669"/>
    <property type="project" value="TreeGrafter"/>
</dbReference>
<dbReference type="Pfam" id="PF02086">
    <property type="entry name" value="MethyltransfD12"/>
    <property type="match status" value="1"/>
</dbReference>
<gene>
    <name evidence="7" type="ORF">E5991_09090</name>
</gene>
<evidence type="ECO:0000256" key="6">
    <source>
        <dbReference type="ARBA" id="ARBA00047942"/>
    </source>
</evidence>
<organism evidence="7 8">
    <name type="scientific">Bifidobacterium pseudolongum</name>
    <dbReference type="NCBI Taxonomy" id="1694"/>
    <lineage>
        <taxon>Bacteria</taxon>
        <taxon>Bacillati</taxon>
        <taxon>Actinomycetota</taxon>
        <taxon>Actinomycetes</taxon>
        <taxon>Bifidobacteriales</taxon>
        <taxon>Bifidobacteriaceae</taxon>
        <taxon>Bifidobacterium</taxon>
    </lineage>
</organism>
<dbReference type="InterPro" id="IPR029063">
    <property type="entry name" value="SAM-dependent_MTases_sf"/>
</dbReference>
<dbReference type="Gene3D" id="3.40.50.150">
    <property type="entry name" value="Vaccinia Virus protein VP39"/>
    <property type="match status" value="1"/>
</dbReference>
<dbReference type="Proteomes" id="UP000306798">
    <property type="component" value="Unassembled WGS sequence"/>
</dbReference>
<dbReference type="AlphaFoldDB" id="A0A4S4F3J5"/>
<name>A0A4S4F3J5_9BIFI</name>
<evidence type="ECO:0000256" key="1">
    <source>
        <dbReference type="ARBA" id="ARBA00006594"/>
    </source>
</evidence>
<dbReference type="Gene3D" id="1.10.1020.10">
    <property type="entry name" value="Adenine-specific Methyltransferase, Domain 2"/>
    <property type="match status" value="1"/>
</dbReference>
<dbReference type="GO" id="GO:0032259">
    <property type="term" value="P:methylation"/>
    <property type="evidence" value="ECO:0007669"/>
    <property type="project" value="UniProtKB-KW"/>
</dbReference>
<dbReference type="GO" id="GO:1904047">
    <property type="term" value="F:S-adenosyl-L-methionine binding"/>
    <property type="evidence" value="ECO:0007669"/>
    <property type="project" value="TreeGrafter"/>
</dbReference>